<keyword evidence="7" id="KW-1185">Reference proteome</keyword>
<dbReference type="Pfam" id="PF10467">
    <property type="entry name" value="Inhibitor_I48"/>
    <property type="match status" value="1"/>
</dbReference>
<comment type="function">
    <text evidence="4">Binds and inhibits cysteine proteinases. Inhibits most strongly papain and cathepsin L, more weakly bromelain and cathepsin B while it is completely ineffective against cathepsin H.</text>
</comment>
<comment type="similarity">
    <text evidence="5">Belongs to the protease inhibitor I48 family.</text>
</comment>
<dbReference type="OrthoDB" id="3224327at2759"/>
<dbReference type="HOGENOM" id="CLU_112524_0_0_1"/>
<dbReference type="AlphaFoldDB" id="A0A067MIG1"/>
<dbReference type="Proteomes" id="UP000027195">
    <property type="component" value="Unassembled WGS sequence"/>
</dbReference>
<evidence type="ECO:0000256" key="3">
    <source>
        <dbReference type="ARBA" id="ARBA00022704"/>
    </source>
</evidence>
<evidence type="ECO:0000256" key="5">
    <source>
        <dbReference type="ARBA" id="ARBA00025775"/>
    </source>
</evidence>
<dbReference type="InterPro" id="IPR019508">
    <property type="entry name" value="Prot_inh_I48_clitocypin"/>
</dbReference>
<accession>A0A067MIG1</accession>
<reference evidence="7" key="1">
    <citation type="journal article" date="2014" name="Proc. Natl. Acad. Sci. U.S.A.">
        <title>Extensive sampling of basidiomycete genomes demonstrates inadequacy of the white-rot/brown-rot paradigm for wood decay fungi.</title>
        <authorList>
            <person name="Riley R."/>
            <person name="Salamov A.A."/>
            <person name="Brown D.W."/>
            <person name="Nagy L.G."/>
            <person name="Floudas D."/>
            <person name="Held B.W."/>
            <person name="Levasseur A."/>
            <person name="Lombard V."/>
            <person name="Morin E."/>
            <person name="Otillar R."/>
            <person name="Lindquist E.A."/>
            <person name="Sun H."/>
            <person name="LaButti K.M."/>
            <person name="Schmutz J."/>
            <person name="Jabbour D."/>
            <person name="Luo H."/>
            <person name="Baker S.E."/>
            <person name="Pisabarro A.G."/>
            <person name="Walton J.D."/>
            <person name="Blanchette R.A."/>
            <person name="Henrissat B."/>
            <person name="Martin F."/>
            <person name="Cullen D."/>
            <person name="Hibbett D.S."/>
            <person name="Grigoriev I.V."/>
        </authorList>
    </citation>
    <scope>NUCLEOTIDE SEQUENCE [LARGE SCALE GENOMIC DNA]</scope>
    <source>
        <strain evidence="7">FD-172 SS1</strain>
    </source>
</reference>
<keyword evidence="2" id="KW-0646">Protease inhibitor</keyword>
<evidence type="ECO:0000256" key="4">
    <source>
        <dbReference type="ARBA" id="ARBA00024855"/>
    </source>
</evidence>
<dbReference type="EMBL" id="KL198059">
    <property type="protein sequence ID" value="KDQ11316.1"/>
    <property type="molecule type" value="Genomic_DNA"/>
</dbReference>
<dbReference type="GO" id="GO:0004869">
    <property type="term" value="F:cysteine-type endopeptidase inhibitor activity"/>
    <property type="evidence" value="ECO:0007669"/>
    <property type="project" value="UniProtKB-KW"/>
</dbReference>
<organism evidence="6 7">
    <name type="scientific">Botryobasidium botryosum (strain FD-172 SS1)</name>
    <dbReference type="NCBI Taxonomy" id="930990"/>
    <lineage>
        <taxon>Eukaryota</taxon>
        <taxon>Fungi</taxon>
        <taxon>Dikarya</taxon>
        <taxon>Basidiomycota</taxon>
        <taxon>Agaricomycotina</taxon>
        <taxon>Agaricomycetes</taxon>
        <taxon>Cantharellales</taxon>
        <taxon>Botryobasidiaceae</taxon>
        <taxon>Botryobasidium</taxon>
    </lineage>
</organism>
<dbReference type="Gene3D" id="2.80.10.50">
    <property type="match status" value="1"/>
</dbReference>
<evidence type="ECO:0000256" key="2">
    <source>
        <dbReference type="ARBA" id="ARBA00022690"/>
    </source>
</evidence>
<evidence type="ECO:0000313" key="7">
    <source>
        <dbReference type="Proteomes" id="UP000027195"/>
    </source>
</evidence>
<evidence type="ECO:0000256" key="1">
    <source>
        <dbReference type="ARBA" id="ARBA00011738"/>
    </source>
</evidence>
<protein>
    <submittedName>
        <fullName evidence="6">Uncharacterized protein</fullName>
    </submittedName>
</protein>
<sequence length="162" mass="17682">MSTNVLQDGRYRIRSVSTSQPNPGVGGMFATANGPAQDLTAVAAVPEYFENQTWAIEKYKDVDFYTIKWVEKDTTSEEEGFSYDKWDQDAPITLGAPGDFTLEQVPGTDAVYIIRPVEAKPVVGVDVCVGTGEGNKIVIKHVILAGPSSTETTPAWGFYRLD</sequence>
<keyword evidence="3" id="KW-0789">Thiol protease inhibitor</keyword>
<evidence type="ECO:0000313" key="6">
    <source>
        <dbReference type="EMBL" id="KDQ11316.1"/>
    </source>
</evidence>
<name>A0A067MIG1_BOTB1</name>
<dbReference type="InParanoid" id="A0A067MIG1"/>
<proteinExistence type="inferred from homology"/>
<gene>
    <name evidence="6" type="ORF">BOTBODRAFT_35400</name>
</gene>
<comment type="subunit">
    <text evidence="1">Homodimer.</text>
</comment>